<dbReference type="InterPro" id="IPR029058">
    <property type="entry name" value="AB_hydrolase_fold"/>
</dbReference>
<dbReference type="InterPro" id="IPR000073">
    <property type="entry name" value="AB_hydrolase_1"/>
</dbReference>
<proteinExistence type="predicted"/>
<name>A0A3B0SHU4_9ZZZZ</name>
<feature type="domain" description="AB hydrolase-1" evidence="1">
    <location>
        <begin position="19"/>
        <end position="242"/>
    </location>
</feature>
<dbReference type="Gene3D" id="3.40.50.1820">
    <property type="entry name" value="alpha/beta hydrolase"/>
    <property type="match status" value="1"/>
</dbReference>
<dbReference type="PANTHER" id="PTHR43194">
    <property type="entry name" value="HYDROLASE ALPHA/BETA FOLD FAMILY"/>
    <property type="match status" value="1"/>
</dbReference>
<accession>A0A3B0SHU4</accession>
<reference evidence="2" key="1">
    <citation type="submission" date="2018-06" db="EMBL/GenBank/DDBJ databases">
        <authorList>
            <person name="Zhirakovskaya E."/>
        </authorList>
    </citation>
    <scope>NUCLEOTIDE SEQUENCE</scope>
</reference>
<dbReference type="AlphaFoldDB" id="A0A3B0SHU4"/>
<dbReference type="EMBL" id="UOEI01000160">
    <property type="protein sequence ID" value="VAV95863.1"/>
    <property type="molecule type" value="Genomic_DNA"/>
</dbReference>
<protein>
    <recommendedName>
        <fullName evidence="1">AB hydrolase-1 domain-containing protein</fullName>
    </recommendedName>
</protein>
<organism evidence="2">
    <name type="scientific">hydrothermal vent metagenome</name>
    <dbReference type="NCBI Taxonomy" id="652676"/>
    <lineage>
        <taxon>unclassified sequences</taxon>
        <taxon>metagenomes</taxon>
        <taxon>ecological metagenomes</taxon>
    </lineage>
</organism>
<dbReference type="Pfam" id="PF12697">
    <property type="entry name" value="Abhydrolase_6"/>
    <property type="match status" value="1"/>
</dbReference>
<gene>
    <name evidence="2" type="ORF">MNBD_ACTINO01-2617</name>
</gene>
<evidence type="ECO:0000313" key="2">
    <source>
        <dbReference type="EMBL" id="VAV95863.1"/>
    </source>
</evidence>
<evidence type="ECO:0000259" key="1">
    <source>
        <dbReference type="Pfam" id="PF12697"/>
    </source>
</evidence>
<dbReference type="PANTHER" id="PTHR43194:SF2">
    <property type="entry name" value="PEROXISOMAL MEMBRANE PROTEIN LPX1"/>
    <property type="match status" value="1"/>
</dbReference>
<dbReference type="SUPFAM" id="SSF53474">
    <property type="entry name" value="alpha/beta-Hydrolases"/>
    <property type="match status" value="1"/>
</dbReference>
<dbReference type="InterPro" id="IPR050228">
    <property type="entry name" value="Carboxylesterase_BioH"/>
</dbReference>
<sequence length="261" mass="28496">MALEVIVTEPTQPTDLPPLLFVHGAWHGAWCWTEHFTGYFADRGYTSYAIDLRGHGASPGNLRTARIAHYVADVRRVAVELSAPPILIGHSMGGLIVQQYLARYRARAGVLMAPVPRTGAIGATWRVVTSHPLAFLRANATLSLGPIVDDPDRAISLLFGPKMGRDAAIHYAAMLQDESYLAYLEMILELPHPSRVKDPVLVLGAGEDAVFSPAEVEATARAYRTEAIMFPGMGHDMMLEPDWSDPADAMATWLARLPLDS</sequence>